<name>A0ABU7FLH4_9ACTN</name>
<evidence type="ECO:0000313" key="2">
    <source>
        <dbReference type="EMBL" id="MED7824542.1"/>
    </source>
</evidence>
<dbReference type="Proteomes" id="UP001333996">
    <property type="component" value="Unassembled WGS sequence"/>
</dbReference>
<proteinExistence type="predicted"/>
<dbReference type="EMBL" id="JAYWVC010000076">
    <property type="protein sequence ID" value="MED7824542.1"/>
    <property type="molecule type" value="Genomic_DNA"/>
</dbReference>
<organism evidence="2 3">
    <name type="scientific">Streptomyces chiangmaiensis</name>
    <dbReference type="NCBI Taxonomy" id="766497"/>
    <lineage>
        <taxon>Bacteria</taxon>
        <taxon>Bacillati</taxon>
        <taxon>Actinomycetota</taxon>
        <taxon>Actinomycetes</taxon>
        <taxon>Kitasatosporales</taxon>
        <taxon>Streptomycetaceae</taxon>
        <taxon>Streptomyces</taxon>
    </lineage>
</organism>
<feature type="region of interest" description="Disordered" evidence="1">
    <location>
        <begin position="1"/>
        <end position="24"/>
    </location>
</feature>
<gene>
    <name evidence="2" type="ORF">VXC91_21765</name>
</gene>
<accession>A0ABU7FLH4</accession>
<sequence>MIRPGVRPTAPSLTESCPKREEAHPASQVFLSVGFSIKGVEPGYIL</sequence>
<protein>
    <submittedName>
        <fullName evidence="2">Uncharacterized protein</fullName>
    </submittedName>
</protein>
<dbReference type="RefSeq" id="WP_329508976.1">
    <property type="nucleotide sequence ID" value="NZ_BAAAYZ010000053.1"/>
</dbReference>
<evidence type="ECO:0000313" key="3">
    <source>
        <dbReference type="Proteomes" id="UP001333996"/>
    </source>
</evidence>
<comment type="caution">
    <text evidence="2">The sequence shown here is derived from an EMBL/GenBank/DDBJ whole genome shotgun (WGS) entry which is preliminary data.</text>
</comment>
<keyword evidence="3" id="KW-1185">Reference proteome</keyword>
<evidence type="ECO:0000256" key="1">
    <source>
        <dbReference type="SAM" id="MobiDB-lite"/>
    </source>
</evidence>
<reference evidence="2" key="1">
    <citation type="submission" date="2024-01" db="EMBL/GenBank/DDBJ databases">
        <title>First draft genome sequence data of TA4-1, the type strain of Gram-positive actinobacterium Streptomyces chiangmaiensis.</title>
        <authorList>
            <person name="Yasawong M."/>
            <person name="Nantapong N."/>
        </authorList>
    </citation>
    <scope>NUCLEOTIDE SEQUENCE</scope>
    <source>
        <strain evidence="2">TA4-1</strain>
    </source>
</reference>